<dbReference type="InterPro" id="IPR006594">
    <property type="entry name" value="LisH"/>
</dbReference>
<reference evidence="2 3" key="1">
    <citation type="submission" date="2023-10" db="EMBL/GenBank/DDBJ databases">
        <authorList>
            <person name="Maclean D."/>
            <person name="Macfadyen A."/>
        </authorList>
    </citation>
    <scope>NUCLEOTIDE SEQUENCE [LARGE SCALE GENOMIC DNA]</scope>
</reference>
<feature type="region of interest" description="Disordered" evidence="1">
    <location>
        <begin position="290"/>
        <end position="381"/>
    </location>
</feature>
<keyword evidence="3" id="KW-1185">Reference proteome</keyword>
<feature type="compositionally biased region" description="Polar residues" evidence="1">
    <location>
        <begin position="337"/>
        <end position="371"/>
    </location>
</feature>
<evidence type="ECO:0000313" key="3">
    <source>
        <dbReference type="Proteomes" id="UP001314263"/>
    </source>
</evidence>
<feature type="compositionally biased region" description="Polar residues" evidence="1">
    <location>
        <begin position="317"/>
        <end position="328"/>
    </location>
</feature>
<comment type="caution">
    <text evidence="2">The sequence shown here is derived from an EMBL/GenBank/DDBJ whole genome shotgun (WGS) entry which is preliminary data.</text>
</comment>
<evidence type="ECO:0000256" key="1">
    <source>
        <dbReference type="SAM" id="MobiDB-lite"/>
    </source>
</evidence>
<organism evidence="2 3">
    <name type="scientific">Coccomyxa viridis</name>
    <dbReference type="NCBI Taxonomy" id="1274662"/>
    <lineage>
        <taxon>Eukaryota</taxon>
        <taxon>Viridiplantae</taxon>
        <taxon>Chlorophyta</taxon>
        <taxon>core chlorophytes</taxon>
        <taxon>Trebouxiophyceae</taxon>
        <taxon>Trebouxiophyceae incertae sedis</taxon>
        <taxon>Coccomyxaceae</taxon>
        <taxon>Coccomyxa</taxon>
    </lineage>
</organism>
<gene>
    <name evidence="2" type="ORF">CVIRNUC_004848</name>
</gene>
<accession>A0AAV1I6H5</accession>
<evidence type="ECO:0008006" key="4">
    <source>
        <dbReference type="Google" id="ProtNLM"/>
    </source>
</evidence>
<dbReference type="PROSITE" id="PS50896">
    <property type="entry name" value="LISH"/>
    <property type="match status" value="1"/>
</dbReference>
<sequence length="488" mass="52241">MATESPHPSEIETAVIVLHYLVSHGFIRSVTAFRRDAKELLKPVKSVPAGIRPLATIITEFVALKEAAIKRESYLQRNAALQEIDSIIVRHANCQRSAQELTAQCQPPVMALTASLNLSEDGQEALAHPGDTLENGHALVGLTGAETGLTANAQQPRLTPRKLLRKAVPKRKRMEAMQREAEGVAVQGDALGGYVDLLTQPMNERLLEQMLAGEWQGRFAEGLASCINKRLGPHEEQLATDAPDMAAIPSVQEHQGLNDADMMDWVSALTEEPSMAALLEPIVAHNSEGEHAGYQSRGGTEGDERSRTCLGDEQQHDSSICQPTSTDAASPPVQGNACGSTVQEAAPAQQSTRLPSSSALHDTGTAPQDAQASDGRSLLGQPGRAAYRASACTADLQISAPAPLIGQGVQAPLVAQSLAHSMQRAKQDVSINGKRCDSEQVCHKEAEDTESDDDIQVRPMNREALLRSLMGSAVAEDAIENFVASLKY</sequence>
<evidence type="ECO:0000313" key="2">
    <source>
        <dbReference type="EMBL" id="CAK0779772.1"/>
    </source>
</evidence>
<name>A0AAV1I6H5_9CHLO</name>
<protein>
    <recommendedName>
        <fullName evidence="4">LisH domain-containing protein</fullName>
    </recommendedName>
</protein>
<proteinExistence type="predicted"/>
<dbReference type="Proteomes" id="UP001314263">
    <property type="component" value="Unassembled WGS sequence"/>
</dbReference>
<dbReference type="EMBL" id="CAUYUE010000006">
    <property type="protein sequence ID" value="CAK0779772.1"/>
    <property type="molecule type" value="Genomic_DNA"/>
</dbReference>
<dbReference type="AlphaFoldDB" id="A0AAV1I6H5"/>